<dbReference type="RefSeq" id="WP_144699488.1">
    <property type="nucleotide sequence ID" value="NZ_VNJJ01000003.1"/>
</dbReference>
<evidence type="ECO:0000256" key="1">
    <source>
        <dbReference type="SAM" id="Phobius"/>
    </source>
</evidence>
<reference evidence="2 3" key="1">
    <citation type="submission" date="2019-07" db="EMBL/GenBank/DDBJ databases">
        <authorList>
            <person name="Kim J."/>
        </authorList>
    </citation>
    <scope>NUCLEOTIDE SEQUENCE [LARGE SCALE GENOMIC DNA]</scope>
    <source>
        <strain evidence="2 3">G13</strain>
    </source>
</reference>
<dbReference type="GO" id="GO:0010468">
    <property type="term" value="P:regulation of gene expression"/>
    <property type="evidence" value="ECO:0007669"/>
    <property type="project" value="InterPro"/>
</dbReference>
<dbReference type="InterPro" id="IPR007820">
    <property type="entry name" value="AbrB_fam"/>
</dbReference>
<keyword evidence="1" id="KW-0472">Membrane</keyword>
<keyword evidence="1" id="KW-1133">Transmembrane helix</keyword>
<dbReference type="Pfam" id="PF05145">
    <property type="entry name" value="AbrB"/>
    <property type="match status" value="1"/>
</dbReference>
<dbReference type="PIRSF" id="PIRSF038991">
    <property type="entry name" value="Protein_AbrB"/>
    <property type="match status" value="1"/>
</dbReference>
<proteinExistence type="predicted"/>
<dbReference type="InterPro" id="IPR017516">
    <property type="entry name" value="AbrB_dup"/>
</dbReference>
<dbReference type="EMBL" id="VNJJ01000003">
    <property type="protein sequence ID" value="TVY02016.1"/>
    <property type="molecule type" value="Genomic_DNA"/>
</dbReference>
<evidence type="ECO:0000313" key="3">
    <source>
        <dbReference type="Proteomes" id="UP000316330"/>
    </source>
</evidence>
<name>A0A559JQ48_9BACL</name>
<gene>
    <name evidence="2" type="ORF">FPZ45_06115</name>
</gene>
<dbReference type="OrthoDB" id="5460360at2"/>
<keyword evidence="3" id="KW-1185">Reference proteome</keyword>
<dbReference type="NCBIfam" id="TIGR03082">
    <property type="entry name" value="Gneg_AbrB_dup"/>
    <property type="match status" value="2"/>
</dbReference>
<organism evidence="2 3">
    <name type="scientific">Cohnella terricola</name>
    <dbReference type="NCBI Taxonomy" id="1289167"/>
    <lineage>
        <taxon>Bacteria</taxon>
        <taxon>Bacillati</taxon>
        <taxon>Bacillota</taxon>
        <taxon>Bacilli</taxon>
        <taxon>Bacillales</taxon>
        <taxon>Paenibacillaceae</taxon>
        <taxon>Cohnella</taxon>
    </lineage>
</organism>
<feature type="transmembrane region" description="Helical" evidence="1">
    <location>
        <begin position="211"/>
        <end position="228"/>
    </location>
</feature>
<protein>
    <submittedName>
        <fullName evidence="2">AbrB family transcriptional regulator</fullName>
    </submittedName>
</protein>
<dbReference type="PANTHER" id="PTHR38457">
    <property type="entry name" value="REGULATOR ABRB-RELATED"/>
    <property type="match status" value="1"/>
</dbReference>
<accession>A0A559JQ48</accession>
<feature type="transmembrane region" description="Helical" evidence="1">
    <location>
        <begin position="148"/>
        <end position="165"/>
    </location>
</feature>
<keyword evidence="1" id="KW-0812">Transmembrane</keyword>
<feature type="transmembrane region" description="Helical" evidence="1">
    <location>
        <begin position="81"/>
        <end position="103"/>
    </location>
</feature>
<comment type="caution">
    <text evidence="2">The sequence shown here is derived from an EMBL/GenBank/DDBJ whole genome shotgun (WGS) entry which is preliminary data.</text>
</comment>
<feature type="transmembrane region" description="Helical" evidence="1">
    <location>
        <begin position="234"/>
        <end position="254"/>
    </location>
</feature>
<dbReference type="Proteomes" id="UP000316330">
    <property type="component" value="Unassembled WGS sequence"/>
</dbReference>
<evidence type="ECO:0000313" key="2">
    <source>
        <dbReference type="EMBL" id="TVY02016.1"/>
    </source>
</evidence>
<sequence length="365" mass="39123">MIRFLYTLATALIGGWVFTLIHSPLPWLLGPMSFVFLGARAFKLFQPNWPEYLRNTAMILIGYSFGLSFTSETLAEMGKQLPTMVLMTVLLMLMCAFIAFVVSKLTGEPLPTVLLGCIPGGLSQMLVLAEDTKGIDLTTVMFLQLSRTMINIVAVPLLIFSPLFGGTHSTVPTGASIGASSAWNALFPDIVPLMAVCIVAAFLAQKIRFPTAFLLGPMIAVAALQLSGVHGPALPSSVLNVAQLLIGSYIGLLLRPESLAHKKKMVGFAILSGIVIVTGSLGLSALLRSLHPLSASTSFLSLAPGGLDQMGLIAKEIHADMAIVSCYQVFRIWFIFFAITPLMKLAIKRLLPLSDAKSSNAKKSV</sequence>
<feature type="transmembrane region" description="Helical" evidence="1">
    <location>
        <begin position="266"/>
        <end position="287"/>
    </location>
</feature>
<feature type="transmembrane region" description="Helical" evidence="1">
    <location>
        <begin position="109"/>
        <end position="128"/>
    </location>
</feature>
<dbReference type="PANTHER" id="PTHR38457:SF1">
    <property type="entry name" value="REGULATOR ABRB-RELATED"/>
    <property type="match status" value="1"/>
</dbReference>
<dbReference type="AlphaFoldDB" id="A0A559JQ48"/>
<dbReference type="GO" id="GO:0016020">
    <property type="term" value="C:membrane"/>
    <property type="evidence" value="ECO:0007669"/>
    <property type="project" value="InterPro"/>
</dbReference>
<feature type="transmembrane region" description="Helical" evidence="1">
    <location>
        <begin position="185"/>
        <end position="204"/>
    </location>
</feature>
<feature type="transmembrane region" description="Helical" evidence="1">
    <location>
        <begin position="52"/>
        <end position="69"/>
    </location>
</feature>